<evidence type="ECO:0008006" key="4">
    <source>
        <dbReference type="Google" id="ProtNLM"/>
    </source>
</evidence>
<dbReference type="SUPFAM" id="SSF56349">
    <property type="entry name" value="DNA breaking-rejoining enzymes"/>
    <property type="match status" value="1"/>
</dbReference>
<dbReference type="GO" id="GO:0015074">
    <property type="term" value="P:DNA integration"/>
    <property type="evidence" value="ECO:0007669"/>
    <property type="project" value="InterPro"/>
</dbReference>
<dbReference type="GO" id="GO:0003677">
    <property type="term" value="F:DNA binding"/>
    <property type="evidence" value="ECO:0007669"/>
    <property type="project" value="InterPro"/>
</dbReference>
<dbReference type="Gene3D" id="1.10.443.10">
    <property type="entry name" value="Intergrase catalytic core"/>
    <property type="match status" value="1"/>
</dbReference>
<dbReference type="AlphaFoldDB" id="A0A0D7ADN3"/>
<dbReference type="GO" id="GO:0006310">
    <property type="term" value="P:DNA recombination"/>
    <property type="evidence" value="ECO:0007669"/>
    <property type="project" value="UniProtKB-KW"/>
</dbReference>
<keyword evidence="3" id="KW-1185">Reference proteome</keyword>
<evidence type="ECO:0000313" key="2">
    <source>
        <dbReference type="EMBL" id="KIY48983.1"/>
    </source>
</evidence>
<evidence type="ECO:0000313" key="3">
    <source>
        <dbReference type="Proteomes" id="UP000054144"/>
    </source>
</evidence>
<accession>A0A0D7ADN3</accession>
<name>A0A0D7ADN3_9AGAR</name>
<proteinExistence type="predicted"/>
<keyword evidence="1" id="KW-0233">DNA recombination</keyword>
<dbReference type="EMBL" id="KN881763">
    <property type="protein sequence ID" value="KIY48983.1"/>
    <property type="molecule type" value="Genomic_DNA"/>
</dbReference>
<dbReference type="OrthoDB" id="164951at2759"/>
<protein>
    <recommendedName>
        <fullName evidence="4">Tyr recombinase domain-containing protein</fullName>
    </recommendedName>
</protein>
<dbReference type="InterPro" id="IPR011010">
    <property type="entry name" value="DNA_brk_join_enz"/>
</dbReference>
<organism evidence="2 3">
    <name type="scientific">Fistulina hepatica ATCC 64428</name>
    <dbReference type="NCBI Taxonomy" id="1128425"/>
    <lineage>
        <taxon>Eukaryota</taxon>
        <taxon>Fungi</taxon>
        <taxon>Dikarya</taxon>
        <taxon>Basidiomycota</taxon>
        <taxon>Agaricomycotina</taxon>
        <taxon>Agaricomycetes</taxon>
        <taxon>Agaricomycetidae</taxon>
        <taxon>Agaricales</taxon>
        <taxon>Fistulinaceae</taxon>
        <taxon>Fistulina</taxon>
    </lineage>
</organism>
<dbReference type="Proteomes" id="UP000054144">
    <property type="component" value="Unassembled WGS sequence"/>
</dbReference>
<evidence type="ECO:0000256" key="1">
    <source>
        <dbReference type="ARBA" id="ARBA00023172"/>
    </source>
</evidence>
<dbReference type="InterPro" id="IPR013762">
    <property type="entry name" value="Integrase-like_cat_sf"/>
</dbReference>
<sequence>MYNIYPQQDIPALDAYGHLNIWQSVLSARTGSPMSGADCVFPFFQNSAPHCQRPMTHEVAQSLINRFATGAGLNKEFTTHSLRRGGAQYRFIHAPLGQRWSLTMIQWWGGWAAGEQIDTLIHYLLNSLQNMESSYSDALNPLWLDASKSLAVAL</sequence>
<reference evidence="2 3" key="1">
    <citation type="journal article" date="2015" name="Fungal Genet. Biol.">
        <title>Evolution of novel wood decay mechanisms in Agaricales revealed by the genome sequences of Fistulina hepatica and Cylindrobasidium torrendii.</title>
        <authorList>
            <person name="Floudas D."/>
            <person name="Held B.W."/>
            <person name="Riley R."/>
            <person name="Nagy L.G."/>
            <person name="Koehler G."/>
            <person name="Ransdell A.S."/>
            <person name="Younus H."/>
            <person name="Chow J."/>
            <person name="Chiniquy J."/>
            <person name="Lipzen A."/>
            <person name="Tritt A."/>
            <person name="Sun H."/>
            <person name="Haridas S."/>
            <person name="LaButti K."/>
            <person name="Ohm R.A."/>
            <person name="Kues U."/>
            <person name="Blanchette R.A."/>
            <person name="Grigoriev I.V."/>
            <person name="Minto R.E."/>
            <person name="Hibbett D.S."/>
        </authorList>
    </citation>
    <scope>NUCLEOTIDE SEQUENCE [LARGE SCALE GENOMIC DNA]</scope>
    <source>
        <strain evidence="2 3">ATCC 64428</strain>
    </source>
</reference>
<gene>
    <name evidence="2" type="ORF">FISHEDRAFT_73085</name>
</gene>